<protein>
    <submittedName>
        <fullName evidence="8">Respiratory supercomplex factor 2, mitochondrial</fullName>
    </submittedName>
</protein>
<dbReference type="InterPro" id="IPR007667">
    <property type="entry name" value="Hypoxia_induced_domain"/>
</dbReference>
<name>A0A0N1NYY4_9EURO</name>
<comment type="subcellular location">
    <subcellularLocation>
        <location evidence="1">Mitochondrion</location>
    </subcellularLocation>
</comment>
<evidence type="ECO:0000256" key="5">
    <source>
        <dbReference type="SAM" id="MobiDB-lite"/>
    </source>
</evidence>
<feature type="compositionally biased region" description="Basic and acidic residues" evidence="5">
    <location>
        <begin position="259"/>
        <end position="270"/>
    </location>
</feature>
<organism evidence="8 9">
    <name type="scientific">Cyphellophora attinorum</name>
    <dbReference type="NCBI Taxonomy" id="1664694"/>
    <lineage>
        <taxon>Eukaryota</taxon>
        <taxon>Fungi</taxon>
        <taxon>Dikarya</taxon>
        <taxon>Ascomycota</taxon>
        <taxon>Pezizomycotina</taxon>
        <taxon>Eurotiomycetes</taxon>
        <taxon>Chaetothyriomycetidae</taxon>
        <taxon>Chaetothyriales</taxon>
        <taxon>Cyphellophoraceae</taxon>
        <taxon>Cyphellophora</taxon>
    </lineage>
</organism>
<evidence type="ECO:0000256" key="6">
    <source>
        <dbReference type="SAM" id="Phobius"/>
    </source>
</evidence>
<feature type="compositionally biased region" description="Basic and acidic residues" evidence="5">
    <location>
        <begin position="215"/>
        <end position="251"/>
    </location>
</feature>
<dbReference type="GO" id="GO:0033617">
    <property type="term" value="P:mitochondrial respiratory chain complex IV assembly"/>
    <property type="evidence" value="ECO:0007669"/>
    <property type="project" value="TreeGrafter"/>
</dbReference>
<evidence type="ECO:0000256" key="4">
    <source>
        <dbReference type="ARBA" id="ARBA00023136"/>
    </source>
</evidence>
<keyword evidence="4 6" id="KW-0472">Membrane</keyword>
<dbReference type="GeneID" id="28734882"/>
<dbReference type="PANTHER" id="PTHR28018">
    <property type="entry name" value="RESPIRATORY SUPERCOMPLEX FACTOR 2, MITOCHONDRIAL"/>
    <property type="match status" value="1"/>
</dbReference>
<dbReference type="GO" id="GO:0005739">
    <property type="term" value="C:mitochondrion"/>
    <property type="evidence" value="ECO:0007669"/>
    <property type="project" value="UniProtKB-SubCell"/>
</dbReference>
<feature type="region of interest" description="Disordered" evidence="5">
    <location>
        <begin position="199"/>
        <end position="312"/>
    </location>
</feature>
<feature type="transmembrane region" description="Helical" evidence="6">
    <location>
        <begin position="20"/>
        <end position="38"/>
    </location>
</feature>
<feature type="transmembrane region" description="Helical" evidence="6">
    <location>
        <begin position="150"/>
        <end position="170"/>
    </location>
</feature>
<evidence type="ECO:0000256" key="2">
    <source>
        <dbReference type="ARBA" id="ARBA00022692"/>
    </source>
</evidence>
<keyword evidence="2 6" id="KW-0812">Transmembrane</keyword>
<dbReference type="Proteomes" id="UP000038010">
    <property type="component" value="Unassembled WGS sequence"/>
</dbReference>
<feature type="domain" description="HIG1" evidence="7">
    <location>
        <begin position="84"/>
        <end position="180"/>
    </location>
</feature>
<dbReference type="OrthoDB" id="1915122at2759"/>
<evidence type="ECO:0000256" key="1">
    <source>
        <dbReference type="ARBA" id="ARBA00004173"/>
    </source>
</evidence>
<reference evidence="8 9" key="1">
    <citation type="submission" date="2015-06" db="EMBL/GenBank/DDBJ databases">
        <title>Draft genome of the ant-associated black yeast Phialophora attae CBS 131958.</title>
        <authorList>
            <person name="Moreno L.F."/>
            <person name="Stielow B.J."/>
            <person name="de Hoog S."/>
            <person name="Vicente V.A."/>
            <person name="Weiss V.A."/>
            <person name="de Vries M."/>
            <person name="Cruz L.M."/>
            <person name="Souza E.M."/>
        </authorList>
    </citation>
    <scope>NUCLEOTIDE SEQUENCE [LARGE SCALE GENOMIC DNA]</scope>
    <source>
        <strain evidence="8 9">CBS 131958</strain>
    </source>
</reference>
<sequence length="312" mass="35518">MKILTKEEEAEHYRETLKGGSLGGVLGLGVGFAGVALASQRYHFIRTLTLPLKAFLVTSSGTFAGIVTADHFSRAYEFKRNPKNVEYAERNRELHAEQEAGKTFAERGLEWARAERYKIVGGSWILSMVTAFAIVNRDKYLTGAQKIVQARVYAQFLTLGVLVASAAFEISDQRKQQGRYETVKYVDPNDPEHKRVLEKQVEVGGKGSGSAYGGQREDRQGRDLWKDMVESEEERIKAREKDEKRLRGNGHEKHKKGGKKEEKEDKKKDDESEDEDEGKDDKKDDKKDAKKDSKKDDKKDDKKEEKKDDKKK</sequence>
<evidence type="ECO:0000259" key="7">
    <source>
        <dbReference type="PROSITE" id="PS51503"/>
    </source>
</evidence>
<dbReference type="VEuPathDB" id="FungiDB:AB675_2988"/>
<gene>
    <name evidence="8" type="ORF">AB675_2988</name>
</gene>
<dbReference type="EMBL" id="LFJN01000031">
    <property type="protein sequence ID" value="KPI36465.1"/>
    <property type="molecule type" value="Genomic_DNA"/>
</dbReference>
<dbReference type="AlphaFoldDB" id="A0A0N1NYY4"/>
<dbReference type="PROSITE" id="PS51503">
    <property type="entry name" value="HIG1"/>
    <property type="match status" value="1"/>
</dbReference>
<dbReference type="PANTHER" id="PTHR28018:SF3">
    <property type="entry name" value="RESPIRATORY SUPERCOMPLEX FACTOR 2, MITOCHONDRIAL"/>
    <property type="match status" value="1"/>
</dbReference>
<evidence type="ECO:0000313" key="8">
    <source>
        <dbReference type="EMBL" id="KPI36465.1"/>
    </source>
</evidence>
<dbReference type="STRING" id="1664694.A0A0N1NYY4"/>
<keyword evidence="9" id="KW-1185">Reference proteome</keyword>
<feature type="transmembrane region" description="Helical" evidence="6">
    <location>
        <begin position="117"/>
        <end position="135"/>
    </location>
</feature>
<feature type="compositionally biased region" description="Basic and acidic residues" evidence="5">
    <location>
        <begin position="279"/>
        <end position="312"/>
    </location>
</feature>
<accession>A0A0N1NYY4</accession>
<keyword evidence="3 6" id="KW-1133">Transmembrane helix</keyword>
<comment type="caution">
    <text evidence="8">The sequence shown here is derived from an EMBL/GenBank/DDBJ whole genome shotgun (WGS) entry which is preliminary data.</text>
</comment>
<dbReference type="RefSeq" id="XP_017996428.1">
    <property type="nucleotide sequence ID" value="XM_018143002.1"/>
</dbReference>
<dbReference type="InterPro" id="IPR040153">
    <property type="entry name" value="Rcf2"/>
</dbReference>
<evidence type="ECO:0000313" key="9">
    <source>
        <dbReference type="Proteomes" id="UP000038010"/>
    </source>
</evidence>
<dbReference type="Pfam" id="PF04588">
    <property type="entry name" value="HIG_1_N"/>
    <property type="match status" value="1"/>
</dbReference>
<proteinExistence type="predicted"/>
<evidence type="ECO:0000256" key="3">
    <source>
        <dbReference type="ARBA" id="ARBA00022989"/>
    </source>
</evidence>